<keyword evidence="4" id="KW-1185">Reference proteome</keyword>
<evidence type="ECO:0000256" key="1">
    <source>
        <dbReference type="ARBA" id="ARBA00010954"/>
    </source>
</evidence>
<gene>
    <name evidence="3" type="ORF">LECACI_7A009317</name>
</gene>
<evidence type="ECO:0000313" key="4">
    <source>
        <dbReference type="Proteomes" id="UP001296104"/>
    </source>
</evidence>
<reference evidence="3" key="1">
    <citation type="submission" date="2023-11" db="EMBL/GenBank/DDBJ databases">
        <authorList>
            <person name="Alioto T."/>
            <person name="Alioto T."/>
            <person name="Gomez Garrido J."/>
        </authorList>
    </citation>
    <scope>NUCLEOTIDE SEQUENCE</scope>
</reference>
<evidence type="ECO:0000313" key="3">
    <source>
        <dbReference type="EMBL" id="CAK4034159.1"/>
    </source>
</evidence>
<protein>
    <submittedName>
        <fullName evidence="3">Uncharacterized protein</fullName>
    </submittedName>
</protein>
<dbReference type="GO" id="GO:0010737">
    <property type="term" value="P:protein kinase A signaling"/>
    <property type="evidence" value="ECO:0007669"/>
    <property type="project" value="TreeGrafter"/>
</dbReference>
<sequence>MDHQQSPQHNHKCKEAEAVGYSSPDSVLARRNSAVPGTASGADATRTAGKRSMTASSREDGDAHTMEYDTSSGPTPPYTPAPSPMLSSTCSENMTEDEIRRDVILFIGEEMEAVGEYSWCFQFADDKPPITPESLAELDMPRIINNPKLRHDVNFDRELHFRPNLDGSKGKQKIAQADRYWKALEAEFVIHNLALQRRAQSLANDAYWSRVGKASLVRLPKIFAAIRDILKTLVPDYDQKAVQERLEVDHLMQQIHNGVLDLVSLGNWLARILKNHCAPMRDQLVDTMRQSIENGAVENDCKKLVSGLRQLMTILEHMKLDVANHQIRHMRPLLIEDTINFQRRYNAHRIAVGKINATDAKLWLDDKVQPHGYEPTPLLALTRGLIGDLVYNPTSSSCPQTFYLDSDRLRALRLELHSRTYLAICRDVLWEMSDGRLSESDLIRASDALQSSIAAIVGTQGRFVDRIENIAAEIVRVLLVAEDRHLPFDSSLVMLAEQKLVNYLRQDCAAFRENARFLVDELVPKVQDRVREHVRLSALHLQDALVPPALPKHSSMGFGAVCEPTLTTSGATPIDPDEDLIRRFTHIIALHWDVWADLVYLVETPEKEEDGASEHGSDSTILHSQTNSPTIPVAQAVYAPGRKWLPISVTVTDVQSSLPTPAASPPSEDESAPGTHEQKNEE</sequence>
<evidence type="ECO:0000256" key="2">
    <source>
        <dbReference type="SAM" id="MobiDB-lite"/>
    </source>
</evidence>
<dbReference type="InterPro" id="IPR008862">
    <property type="entry name" value="Tcp11"/>
</dbReference>
<dbReference type="PANTHER" id="PTHR12832">
    <property type="entry name" value="TESTIS-SPECIFIC PROTEIN PBS13 T-COMPLEX 11"/>
    <property type="match status" value="1"/>
</dbReference>
<dbReference type="PANTHER" id="PTHR12832:SF11">
    <property type="entry name" value="LD23868P"/>
    <property type="match status" value="1"/>
</dbReference>
<dbReference type="Pfam" id="PF05794">
    <property type="entry name" value="Tcp11"/>
    <property type="match status" value="1"/>
</dbReference>
<proteinExistence type="inferred from homology"/>
<organism evidence="3 4">
    <name type="scientific">Lecanosticta acicola</name>
    <dbReference type="NCBI Taxonomy" id="111012"/>
    <lineage>
        <taxon>Eukaryota</taxon>
        <taxon>Fungi</taxon>
        <taxon>Dikarya</taxon>
        <taxon>Ascomycota</taxon>
        <taxon>Pezizomycotina</taxon>
        <taxon>Dothideomycetes</taxon>
        <taxon>Dothideomycetidae</taxon>
        <taxon>Mycosphaerellales</taxon>
        <taxon>Mycosphaerellaceae</taxon>
        <taxon>Lecanosticta</taxon>
    </lineage>
</organism>
<comment type="similarity">
    <text evidence="1">Belongs to the TCP11 family.</text>
</comment>
<name>A0AAI8Z808_9PEZI</name>
<feature type="compositionally biased region" description="Basic and acidic residues" evidence="2">
    <location>
        <begin position="57"/>
        <end position="67"/>
    </location>
</feature>
<dbReference type="Proteomes" id="UP001296104">
    <property type="component" value="Unassembled WGS sequence"/>
</dbReference>
<dbReference type="EMBL" id="CAVMBE010000106">
    <property type="protein sequence ID" value="CAK4034159.1"/>
    <property type="molecule type" value="Genomic_DNA"/>
</dbReference>
<dbReference type="AlphaFoldDB" id="A0AAI8Z808"/>
<feature type="compositionally biased region" description="Pro residues" evidence="2">
    <location>
        <begin position="74"/>
        <end position="83"/>
    </location>
</feature>
<comment type="caution">
    <text evidence="3">The sequence shown here is derived from an EMBL/GenBank/DDBJ whole genome shotgun (WGS) entry which is preliminary data.</text>
</comment>
<feature type="region of interest" description="Disordered" evidence="2">
    <location>
        <begin position="654"/>
        <end position="682"/>
    </location>
</feature>
<accession>A0AAI8Z808</accession>
<feature type="region of interest" description="Disordered" evidence="2">
    <location>
        <begin position="1"/>
        <end position="90"/>
    </location>
</feature>